<dbReference type="RefSeq" id="XP_049138749.1">
    <property type="nucleotide sequence ID" value="XM_049281606.1"/>
</dbReference>
<evidence type="ECO:0000313" key="1">
    <source>
        <dbReference type="EMBL" id="UQC77108.1"/>
    </source>
</evidence>
<keyword evidence="2" id="KW-1185">Reference proteome</keyword>
<dbReference type="AlphaFoldDB" id="A0A9Q8WAX9"/>
<evidence type="ECO:0000313" key="2">
    <source>
        <dbReference type="Proteomes" id="UP000830671"/>
    </source>
</evidence>
<dbReference type="EMBL" id="CP019474">
    <property type="protein sequence ID" value="UQC77108.1"/>
    <property type="molecule type" value="Genomic_DNA"/>
</dbReference>
<organism evidence="1 2">
    <name type="scientific">Colletotrichum lupini</name>
    <dbReference type="NCBI Taxonomy" id="145971"/>
    <lineage>
        <taxon>Eukaryota</taxon>
        <taxon>Fungi</taxon>
        <taxon>Dikarya</taxon>
        <taxon>Ascomycota</taxon>
        <taxon>Pezizomycotina</taxon>
        <taxon>Sordariomycetes</taxon>
        <taxon>Hypocreomycetidae</taxon>
        <taxon>Glomerellales</taxon>
        <taxon>Glomerellaceae</taxon>
        <taxon>Colletotrichum</taxon>
        <taxon>Colletotrichum acutatum species complex</taxon>
    </lineage>
</organism>
<name>A0A9Q8WAX9_9PEZI</name>
<protein>
    <submittedName>
        <fullName evidence="1">Uncharacterized protein</fullName>
    </submittedName>
</protein>
<reference evidence="1" key="1">
    <citation type="journal article" date="2021" name="Mol. Plant Microbe Interact.">
        <title>Complete Genome Sequence of the Plant-Pathogenic Fungus Colletotrichum lupini.</title>
        <authorList>
            <person name="Baroncelli R."/>
            <person name="Pensec F."/>
            <person name="Da Lio D."/>
            <person name="Boufleur T."/>
            <person name="Vicente I."/>
            <person name="Sarrocco S."/>
            <person name="Picot A."/>
            <person name="Baraldi E."/>
            <person name="Sukno S."/>
            <person name="Thon M."/>
            <person name="Le Floch G."/>
        </authorList>
    </citation>
    <scope>NUCLEOTIDE SEQUENCE</scope>
    <source>
        <strain evidence="1">IMI 504893</strain>
    </source>
</reference>
<proteinExistence type="predicted"/>
<dbReference type="GeneID" id="73336616"/>
<dbReference type="Proteomes" id="UP000830671">
    <property type="component" value="Chromosome 2"/>
</dbReference>
<gene>
    <name evidence="1" type="ORF">CLUP02_02575</name>
</gene>
<sequence>MFDGRIHCWQVGVRAGVQVGTRQLRRPIDEKGHLSGRPEFVRLLLRRDQFNKYIIIREYVREPLPSRAPKQNWKYSQGHTQAYKYNTPSAVKEAGALSQSFEAGPSPRISFFRALSYPAYRYAVPAAHLRAMANMWTGMIR</sequence>
<dbReference type="KEGG" id="clup:CLUP02_02575"/>
<accession>A0A9Q8WAX9</accession>